<dbReference type="InterPro" id="IPR013901">
    <property type="entry name" value="Anthrone_oxy"/>
</dbReference>
<dbReference type="Proteomes" id="UP001500058">
    <property type="component" value="Unassembled WGS sequence"/>
</dbReference>
<evidence type="ECO:0000256" key="1">
    <source>
        <dbReference type="SAM" id="Phobius"/>
    </source>
</evidence>
<feature type="transmembrane region" description="Helical" evidence="1">
    <location>
        <begin position="83"/>
        <end position="102"/>
    </location>
</feature>
<feature type="transmembrane region" description="Helical" evidence="1">
    <location>
        <begin position="49"/>
        <end position="77"/>
    </location>
</feature>
<sequence length="168" mass="17499">MSELRTAVLLVATVSTGLVAGLFYAYACSVMPGLGRSGDRTFVEAMQRINVAILNGWFAVCFAGAPLATGAAAVLHLGGGRPALPWTVAAFALYAVVLVVTFRVNVPLNDALAAAGEVDRAAGLAAVRERFEARWVRWNTVRTVAAAASFACLAWALVLHGRLAQAAG</sequence>
<organism evidence="2 3">
    <name type="scientific">Streptomyces glaucosporus</name>
    <dbReference type="NCBI Taxonomy" id="284044"/>
    <lineage>
        <taxon>Bacteria</taxon>
        <taxon>Bacillati</taxon>
        <taxon>Actinomycetota</taxon>
        <taxon>Actinomycetes</taxon>
        <taxon>Kitasatosporales</taxon>
        <taxon>Streptomycetaceae</taxon>
        <taxon>Streptomyces</taxon>
    </lineage>
</organism>
<gene>
    <name evidence="2" type="ORF">GCM10010420_34230</name>
</gene>
<dbReference type="Pfam" id="PF08592">
    <property type="entry name" value="Anthrone_oxy"/>
    <property type="match status" value="1"/>
</dbReference>
<evidence type="ECO:0000313" key="2">
    <source>
        <dbReference type="EMBL" id="GAA2403994.1"/>
    </source>
</evidence>
<proteinExistence type="predicted"/>
<keyword evidence="1" id="KW-0472">Membrane</keyword>
<dbReference type="EMBL" id="BAAATJ010000015">
    <property type="protein sequence ID" value="GAA2403994.1"/>
    <property type="molecule type" value="Genomic_DNA"/>
</dbReference>
<reference evidence="2 3" key="1">
    <citation type="journal article" date="2019" name="Int. J. Syst. Evol. Microbiol.">
        <title>The Global Catalogue of Microorganisms (GCM) 10K type strain sequencing project: providing services to taxonomists for standard genome sequencing and annotation.</title>
        <authorList>
            <consortium name="The Broad Institute Genomics Platform"/>
            <consortium name="The Broad Institute Genome Sequencing Center for Infectious Disease"/>
            <person name="Wu L."/>
            <person name="Ma J."/>
        </authorList>
    </citation>
    <scope>NUCLEOTIDE SEQUENCE [LARGE SCALE GENOMIC DNA]</scope>
    <source>
        <strain evidence="2 3">JCM 6921</strain>
    </source>
</reference>
<keyword evidence="1" id="KW-1133">Transmembrane helix</keyword>
<keyword evidence="1" id="KW-0812">Transmembrane</keyword>
<protein>
    <submittedName>
        <fullName evidence="2">DUF1772 domain-containing protein</fullName>
    </submittedName>
</protein>
<keyword evidence="3" id="KW-1185">Reference proteome</keyword>
<name>A0ABN3II49_9ACTN</name>
<evidence type="ECO:0000313" key="3">
    <source>
        <dbReference type="Proteomes" id="UP001500058"/>
    </source>
</evidence>
<comment type="caution">
    <text evidence="2">The sequence shown here is derived from an EMBL/GenBank/DDBJ whole genome shotgun (WGS) entry which is preliminary data.</text>
</comment>
<accession>A0ABN3II49</accession>
<feature type="transmembrane region" description="Helical" evidence="1">
    <location>
        <begin position="140"/>
        <end position="158"/>
    </location>
</feature>
<dbReference type="RefSeq" id="WP_344631908.1">
    <property type="nucleotide sequence ID" value="NZ_BAAATJ010000015.1"/>
</dbReference>
<feature type="transmembrane region" description="Helical" evidence="1">
    <location>
        <begin position="6"/>
        <end position="28"/>
    </location>
</feature>